<keyword evidence="2" id="KW-1185">Reference proteome</keyword>
<gene>
    <name evidence="1" type="ORF">ML536_09150</name>
</gene>
<dbReference type="InterPro" id="IPR012349">
    <property type="entry name" value="Split_barrel_FMN-bd"/>
</dbReference>
<dbReference type="Proteomes" id="UP001156140">
    <property type="component" value="Unassembled WGS sequence"/>
</dbReference>
<dbReference type="Gene3D" id="2.30.110.10">
    <property type="entry name" value="Electron Transport, Fmn-binding Protein, Chain A"/>
    <property type="match status" value="1"/>
</dbReference>
<name>A0AA41QMQ8_9HYPH</name>
<dbReference type="AlphaFoldDB" id="A0AA41QMQ8"/>
<evidence type="ECO:0000313" key="2">
    <source>
        <dbReference type="Proteomes" id="UP001156140"/>
    </source>
</evidence>
<sequence>MISDDVAGFIEGLVMGLVSTRNSANRAFIARASGARYLSATGLIEVLLSAVQWSDVARNAHAGAPIATTFVRPNDYCAYQIKGWIEDVAPASGDDIARAERYVERMLEQMSDLGVTRIQLSHTLTASELMRISFRPTDLFLQTPGPRAGQRLELS</sequence>
<accession>A0AA41QMQ8</accession>
<evidence type="ECO:0000313" key="1">
    <source>
        <dbReference type="EMBL" id="MCI0126993.1"/>
    </source>
</evidence>
<dbReference type="RefSeq" id="WP_281735671.1">
    <property type="nucleotide sequence ID" value="NZ_JAKETQ010000001.1"/>
</dbReference>
<organism evidence="1 2">
    <name type="scientific">Paradevosia shaoguanensis</name>
    <dbReference type="NCBI Taxonomy" id="1335043"/>
    <lineage>
        <taxon>Bacteria</taxon>
        <taxon>Pseudomonadati</taxon>
        <taxon>Pseudomonadota</taxon>
        <taxon>Alphaproteobacteria</taxon>
        <taxon>Hyphomicrobiales</taxon>
        <taxon>Devosiaceae</taxon>
        <taxon>Paradevosia</taxon>
    </lineage>
</organism>
<proteinExistence type="predicted"/>
<dbReference type="EMBL" id="JALAZD010000001">
    <property type="protein sequence ID" value="MCI0126993.1"/>
    <property type="molecule type" value="Genomic_DNA"/>
</dbReference>
<protein>
    <submittedName>
        <fullName evidence="1">Uncharacterized protein</fullName>
    </submittedName>
</protein>
<reference evidence="1" key="1">
    <citation type="submission" date="2022-03" db="EMBL/GenBank/DDBJ databases">
        <title>The complete genome sequence of a Methyloterrigena soli.</title>
        <authorList>
            <person name="Zi Z."/>
        </authorList>
    </citation>
    <scope>NUCLEOTIDE SEQUENCE</scope>
    <source>
        <strain evidence="1">M48</strain>
    </source>
</reference>
<comment type="caution">
    <text evidence="1">The sequence shown here is derived from an EMBL/GenBank/DDBJ whole genome shotgun (WGS) entry which is preliminary data.</text>
</comment>